<evidence type="ECO:0000313" key="4">
    <source>
        <dbReference type="Proteomes" id="UP000525078"/>
    </source>
</evidence>
<name>A0A7J6GS24_CANSA</name>
<protein>
    <submittedName>
        <fullName evidence="3">Uncharacterized protein</fullName>
    </submittedName>
</protein>
<proteinExistence type="predicted"/>
<reference evidence="3 4" key="1">
    <citation type="journal article" date="2020" name="bioRxiv">
        <title>Sequence and annotation of 42 cannabis genomes reveals extensive copy number variation in cannabinoid synthesis and pathogen resistance genes.</title>
        <authorList>
            <person name="Mckernan K.J."/>
            <person name="Helbert Y."/>
            <person name="Kane L.T."/>
            <person name="Ebling H."/>
            <person name="Zhang L."/>
            <person name="Liu B."/>
            <person name="Eaton Z."/>
            <person name="Mclaughlin S."/>
            <person name="Kingan S."/>
            <person name="Baybayan P."/>
            <person name="Concepcion G."/>
            <person name="Jordan M."/>
            <person name="Riva A."/>
            <person name="Barbazuk W."/>
            <person name="Harkins T."/>
        </authorList>
    </citation>
    <scope>NUCLEOTIDE SEQUENCE [LARGE SCALE GENOMIC DNA]</scope>
    <source>
        <strain evidence="4">cv. Jamaican Lion 4</strain>
        <tissue evidence="3">Leaf</tissue>
    </source>
</reference>
<keyword evidence="1" id="KW-0808">Transferase</keyword>
<evidence type="ECO:0000256" key="2">
    <source>
        <dbReference type="ARBA" id="ARBA00023315"/>
    </source>
</evidence>
<evidence type="ECO:0000313" key="3">
    <source>
        <dbReference type="EMBL" id="KAF4385568.1"/>
    </source>
</evidence>
<accession>A0A7J6GS24</accession>
<gene>
    <name evidence="3" type="ORF">F8388_010124</name>
</gene>
<dbReference type="InterPro" id="IPR051504">
    <property type="entry name" value="Plant_metabolite_acyltrans"/>
</dbReference>
<dbReference type="GO" id="GO:0016747">
    <property type="term" value="F:acyltransferase activity, transferring groups other than amino-acyl groups"/>
    <property type="evidence" value="ECO:0007669"/>
    <property type="project" value="UniProtKB-ARBA"/>
</dbReference>
<dbReference type="PANTHER" id="PTHR31625">
    <property type="match status" value="1"/>
</dbReference>
<dbReference type="AlphaFoldDB" id="A0A7J6GS24"/>
<organism evidence="3 4">
    <name type="scientific">Cannabis sativa</name>
    <name type="common">Hemp</name>
    <name type="synonym">Marijuana</name>
    <dbReference type="NCBI Taxonomy" id="3483"/>
    <lineage>
        <taxon>Eukaryota</taxon>
        <taxon>Viridiplantae</taxon>
        <taxon>Streptophyta</taxon>
        <taxon>Embryophyta</taxon>
        <taxon>Tracheophyta</taxon>
        <taxon>Spermatophyta</taxon>
        <taxon>Magnoliopsida</taxon>
        <taxon>eudicotyledons</taxon>
        <taxon>Gunneridae</taxon>
        <taxon>Pentapetalae</taxon>
        <taxon>rosids</taxon>
        <taxon>fabids</taxon>
        <taxon>Rosales</taxon>
        <taxon>Cannabaceae</taxon>
        <taxon>Cannabis</taxon>
    </lineage>
</organism>
<dbReference type="Pfam" id="PF02458">
    <property type="entry name" value="Transferase"/>
    <property type="match status" value="1"/>
</dbReference>
<dbReference type="Gene3D" id="3.30.559.10">
    <property type="entry name" value="Chloramphenicol acetyltransferase-like domain"/>
    <property type="match status" value="2"/>
</dbReference>
<evidence type="ECO:0000256" key="1">
    <source>
        <dbReference type="ARBA" id="ARBA00022679"/>
    </source>
</evidence>
<keyword evidence="2" id="KW-0012">Acyltransferase</keyword>
<dbReference type="EMBL" id="JAATIP010000044">
    <property type="protein sequence ID" value="KAF4385568.1"/>
    <property type="molecule type" value="Genomic_DNA"/>
</dbReference>
<dbReference type="InterPro" id="IPR023213">
    <property type="entry name" value="CAT-like_dom_sf"/>
</dbReference>
<comment type="caution">
    <text evidence="3">The sequence shown here is derived from an EMBL/GenBank/DDBJ whole genome shotgun (WGS) entry which is preliminary data.</text>
</comment>
<sequence>MELFSFNGFAMNKSISFLTFVVCDLNTKNMQVVVVGVGGMLYSFSSWLNRSETLSEYLISPIPISNGFHTLQSQALPFTHSPIFLPLAGKLTWPPTSPRPTILYKPGDSVSFTLAEFNVEFHHFTRKHIHGAAESRPLIPNLIINDVSSSIMALQITLFPNIGLCIGATFHHAVLDGKSSAMFMKSWAYISKTNTPLSPELTPFYDRTTIKDPDDLYTTGPVRLGTSNFELKRGEINNLRRWVSIQWEEGNKSARNLNASPLRLTSFVLASAYVLTTMVKATEGETNRRVYFIVTANYRRRVRSTVAGKLLRELCGESSRVRGGGRGVIKINGSAIVAGKD</sequence>
<dbReference type="Proteomes" id="UP000525078">
    <property type="component" value="Unassembled WGS sequence"/>
</dbReference>